<organism evidence="1 2">
    <name type="scientific">Armillaria novae-zelandiae</name>
    <dbReference type="NCBI Taxonomy" id="153914"/>
    <lineage>
        <taxon>Eukaryota</taxon>
        <taxon>Fungi</taxon>
        <taxon>Dikarya</taxon>
        <taxon>Basidiomycota</taxon>
        <taxon>Agaricomycotina</taxon>
        <taxon>Agaricomycetes</taxon>
        <taxon>Agaricomycetidae</taxon>
        <taxon>Agaricales</taxon>
        <taxon>Marasmiineae</taxon>
        <taxon>Physalacriaceae</taxon>
        <taxon>Armillaria</taxon>
    </lineage>
</organism>
<proteinExistence type="predicted"/>
<keyword evidence="2" id="KW-1185">Reference proteome</keyword>
<comment type="caution">
    <text evidence="1">The sequence shown here is derived from an EMBL/GenBank/DDBJ whole genome shotgun (WGS) entry which is preliminary data.</text>
</comment>
<dbReference type="EMBL" id="JAUEPR010000074">
    <property type="protein sequence ID" value="KAK0467558.1"/>
    <property type="molecule type" value="Genomic_DNA"/>
</dbReference>
<accession>A0AA39NLA3</accession>
<dbReference type="Proteomes" id="UP001175227">
    <property type="component" value="Unassembled WGS sequence"/>
</dbReference>
<gene>
    <name evidence="1" type="ORF">IW261DRAFT_1519418</name>
</gene>
<evidence type="ECO:0000313" key="1">
    <source>
        <dbReference type="EMBL" id="KAK0467558.1"/>
    </source>
</evidence>
<sequence>MSLYPGYHQVSQFGPDDDYEEDEEIIYITLKLANVEPSLIPRCDSYHLVVRPFSAR</sequence>
<dbReference type="AlphaFoldDB" id="A0AA39NLA3"/>
<name>A0AA39NLA3_9AGAR</name>
<reference evidence="1" key="1">
    <citation type="submission" date="2023-06" db="EMBL/GenBank/DDBJ databases">
        <authorList>
            <consortium name="Lawrence Berkeley National Laboratory"/>
            <person name="Ahrendt S."/>
            <person name="Sahu N."/>
            <person name="Indic B."/>
            <person name="Wong-Bajracharya J."/>
            <person name="Merenyi Z."/>
            <person name="Ke H.-M."/>
            <person name="Monk M."/>
            <person name="Kocsube S."/>
            <person name="Drula E."/>
            <person name="Lipzen A."/>
            <person name="Balint B."/>
            <person name="Henrissat B."/>
            <person name="Andreopoulos B."/>
            <person name="Martin F.M."/>
            <person name="Harder C.B."/>
            <person name="Rigling D."/>
            <person name="Ford K.L."/>
            <person name="Foster G.D."/>
            <person name="Pangilinan J."/>
            <person name="Papanicolaou A."/>
            <person name="Barry K."/>
            <person name="LaButti K."/>
            <person name="Viragh M."/>
            <person name="Koriabine M."/>
            <person name="Yan M."/>
            <person name="Riley R."/>
            <person name="Champramary S."/>
            <person name="Plett K.L."/>
            <person name="Tsai I.J."/>
            <person name="Slot J."/>
            <person name="Sipos G."/>
            <person name="Plett J."/>
            <person name="Nagy L.G."/>
            <person name="Grigoriev I.V."/>
        </authorList>
    </citation>
    <scope>NUCLEOTIDE SEQUENCE</scope>
    <source>
        <strain evidence="1">ICMP 16352</strain>
    </source>
</reference>
<protein>
    <submittedName>
        <fullName evidence="1">Uncharacterized protein</fullName>
    </submittedName>
</protein>
<evidence type="ECO:0000313" key="2">
    <source>
        <dbReference type="Proteomes" id="UP001175227"/>
    </source>
</evidence>